<dbReference type="SUPFAM" id="SSF52507">
    <property type="entry name" value="Homo-oligomeric flavin-containing Cys decarboxylases, HFCD"/>
    <property type="match status" value="1"/>
</dbReference>
<dbReference type="GO" id="GO:0010181">
    <property type="term" value="F:FMN binding"/>
    <property type="evidence" value="ECO:0007669"/>
    <property type="project" value="InterPro"/>
</dbReference>
<evidence type="ECO:0000313" key="5">
    <source>
        <dbReference type="EMBL" id="SVD64730.1"/>
    </source>
</evidence>
<organism evidence="5">
    <name type="scientific">marine metagenome</name>
    <dbReference type="NCBI Taxonomy" id="408172"/>
    <lineage>
        <taxon>unclassified sequences</taxon>
        <taxon>metagenomes</taxon>
        <taxon>ecological metagenomes</taxon>
    </lineage>
</organism>
<gene>
    <name evidence="5" type="ORF">METZ01_LOCUS417584</name>
</gene>
<evidence type="ECO:0008006" key="6">
    <source>
        <dbReference type="Google" id="ProtNLM"/>
    </source>
</evidence>
<dbReference type="InterPro" id="IPR035929">
    <property type="entry name" value="CoaB-like_sf"/>
</dbReference>
<feature type="domain" description="DNA/pantothenate metabolism flavoprotein C-terminal" evidence="4">
    <location>
        <begin position="192"/>
        <end position="247"/>
    </location>
</feature>
<dbReference type="GO" id="GO:0015937">
    <property type="term" value="P:coenzyme A biosynthetic process"/>
    <property type="evidence" value="ECO:0007669"/>
    <property type="project" value="InterPro"/>
</dbReference>
<dbReference type="Gene3D" id="3.40.50.10300">
    <property type="entry name" value="CoaB-like"/>
    <property type="match status" value="1"/>
</dbReference>
<proteinExistence type="predicted"/>
<evidence type="ECO:0000256" key="1">
    <source>
        <dbReference type="ARBA" id="ARBA00022793"/>
    </source>
</evidence>
<dbReference type="PANTHER" id="PTHR14359">
    <property type="entry name" value="HOMO-OLIGOMERIC FLAVIN CONTAINING CYS DECARBOXYLASE FAMILY"/>
    <property type="match status" value="1"/>
</dbReference>
<dbReference type="InterPro" id="IPR036551">
    <property type="entry name" value="Flavin_trans-like"/>
</dbReference>
<dbReference type="GO" id="GO:0004632">
    <property type="term" value="F:phosphopantothenate--cysteine ligase activity"/>
    <property type="evidence" value="ECO:0007669"/>
    <property type="project" value="InterPro"/>
</dbReference>
<feature type="non-terminal residue" evidence="5">
    <location>
        <position position="248"/>
    </location>
</feature>
<dbReference type="GO" id="GO:0015941">
    <property type="term" value="P:pantothenate catabolic process"/>
    <property type="evidence" value="ECO:0007669"/>
    <property type="project" value="InterPro"/>
</dbReference>
<dbReference type="NCBIfam" id="TIGR00521">
    <property type="entry name" value="coaBC_dfp"/>
    <property type="match status" value="1"/>
</dbReference>
<protein>
    <recommendedName>
        <fullName evidence="6">Flavoprotein domain-containing protein</fullName>
    </recommendedName>
</protein>
<evidence type="ECO:0000259" key="4">
    <source>
        <dbReference type="Pfam" id="PF04127"/>
    </source>
</evidence>
<dbReference type="PANTHER" id="PTHR14359:SF6">
    <property type="entry name" value="PHOSPHOPANTOTHENOYLCYSTEINE DECARBOXYLASE"/>
    <property type="match status" value="1"/>
</dbReference>
<reference evidence="5" key="1">
    <citation type="submission" date="2018-05" db="EMBL/GenBank/DDBJ databases">
        <authorList>
            <person name="Lanie J.A."/>
            <person name="Ng W.-L."/>
            <person name="Kazmierczak K.M."/>
            <person name="Andrzejewski T.M."/>
            <person name="Davidsen T.M."/>
            <person name="Wayne K.J."/>
            <person name="Tettelin H."/>
            <person name="Glass J.I."/>
            <person name="Rusch D."/>
            <person name="Podicherti R."/>
            <person name="Tsui H.-C.T."/>
            <person name="Winkler M.E."/>
        </authorList>
    </citation>
    <scope>NUCLEOTIDE SEQUENCE</scope>
</reference>
<dbReference type="EMBL" id="UINC01164077">
    <property type="protein sequence ID" value="SVD64730.1"/>
    <property type="molecule type" value="Genomic_DNA"/>
</dbReference>
<dbReference type="GO" id="GO:0071513">
    <property type="term" value="C:phosphopantothenoylcysteine decarboxylase complex"/>
    <property type="evidence" value="ECO:0007669"/>
    <property type="project" value="TreeGrafter"/>
</dbReference>
<evidence type="ECO:0000256" key="2">
    <source>
        <dbReference type="ARBA" id="ARBA00023239"/>
    </source>
</evidence>
<dbReference type="AlphaFoldDB" id="A0A382X1K1"/>
<dbReference type="SUPFAM" id="SSF102645">
    <property type="entry name" value="CoaB-like"/>
    <property type="match status" value="1"/>
</dbReference>
<dbReference type="InterPro" id="IPR003382">
    <property type="entry name" value="Flavoprotein"/>
</dbReference>
<accession>A0A382X1K1</accession>
<dbReference type="Gene3D" id="3.40.50.1950">
    <property type="entry name" value="Flavin prenyltransferase-like"/>
    <property type="match status" value="1"/>
</dbReference>
<keyword evidence="2" id="KW-0456">Lyase</keyword>
<keyword evidence="1" id="KW-0210">Decarboxylase</keyword>
<dbReference type="InterPro" id="IPR007085">
    <property type="entry name" value="DNA/pantothenate-metab_flavo_C"/>
</dbReference>
<name>A0A382X1K1_9ZZZZ</name>
<evidence type="ECO:0000259" key="3">
    <source>
        <dbReference type="Pfam" id="PF02441"/>
    </source>
</evidence>
<dbReference type="Pfam" id="PF02441">
    <property type="entry name" value="Flavoprotein"/>
    <property type="match status" value="1"/>
</dbReference>
<dbReference type="Pfam" id="PF04127">
    <property type="entry name" value="DFP"/>
    <property type="match status" value="1"/>
</dbReference>
<sequence length="248" mass="27367">MNKLLKNKKIILIIGGGIAAYKSLDLIRLLKKQECEIKVVLTKSGKKFVTSLSIASLSQNKVYEDIFDSEKEAEMDHISLSRWCDIILFVPTTANSIAKLASGLADDLASTLILASNKQVILVPAMNVRMWLHKSTQNNINKLLDFGYLSIGPSTGEMACGEYGEGKMSSPEQIYQFIKNYFSDRDIIKNKNLKALVTAGPTKEYIDPVRFITNNSSGKQGYEIANSLAKLGVETTLISGPSKLKKPE</sequence>
<dbReference type="GO" id="GO:0004633">
    <property type="term" value="F:phosphopantothenoylcysteine decarboxylase activity"/>
    <property type="evidence" value="ECO:0007669"/>
    <property type="project" value="InterPro"/>
</dbReference>
<dbReference type="InterPro" id="IPR005252">
    <property type="entry name" value="CoaBC"/>
</dbReference>
<feature type="domain" description="Flavoprotein" evidence="3">
    <location>
        <begin position="8"/>
        <end position="179"/>
    </location>
</feature>